<keyword evidence="1" id="KW-0812">Transmembrane</keyword>
<dbReference type="AlphaFoldDB" id="E7DDI0"/>
<keyword evidence="1" id="KW-1133">Transmembrane helix</keyword>
<dbReference type="GO" id="GO:0005886">
    <property type="term" value="C:plasma membrane"/>
    <property type="evidence" value="ECO:0007669"/>
    <property type="project" value="TreeGrafter"/>
</dbReference>
<protein>
    <recommendedName>
        <fullName evidence="3">DUF485 domain-containing protein</fullName>
    </recommendedName>
</protein>
<dbReference type="InterPro" id="IPR007436">
    <property type="entry name" value="DUF485"/>
</dbReference>
<reference evidence="2" key="1">
    <citation type="submission" date="2010-09" db="EMBL/GenBank/DDBJ databases">
        <authorList>
            <person name="Curson A.R.J."/>
            <person name="Sullivan M.J."/>
            <person name="Todd J.D."/>
            <person name="Johnston A.W.B."/>
        </authorList>
    </citation>
    <scope>NUCLEOTIDE SEQUENCE</scope>
    <source>
        <strain evidence="2">M3A</strain>
    </source>
</reference>
<organism evidence="2">
    <name type="scientific">Alcaligenes faecalis</name>
    <dbReference type="NCBI Taxonomy" id="511"/>
    <lineage>
        <taxon>Bacteria</taxon>
        <taxon>Pseudomonadati</taxon>
        <taxon>Pseudomonadota</taxon>
        <taxon>Betaproteobacteria</taxon>
        <taxon>Burkholderiales</taxon>
        <taxon>Alcaligenaceae</taxon>
        <taxon>Alcaligenes</taxon>
    </lineage>
</organism>
<sequence length="143" mass="15382">MLFSANGRRSSVIAKAYGPGGTAQVCAQAFCARNVRARSAPAHRTRLILSTGDKHLRAHRRQGTARPPVPNAAKKRNRLSVSLALAVLPVYYGYIGLIAFDKEFLARLLGSGVITLGIPIGVVVIPFTILITAIYIRRANGEC</sequence>
<evidence type="ECO:0000313" key="2">
    <source>
        <dbReference type="EMBL" id="ADT64697.1"/>
    </source>
</evidence>
<name>E7DDI0_ALCFA</name>
<dbReference type="Pfam" id="PF04341">
    <property type="entry name" value="DUF485"/>
    <property type="match status" value="1"/>
</dbReference>
<feature type="transmembrane region" description="Helical" evidence="1">
    <location>
        <begin position="112"/>
        <end position="136"/>
    </location>
</feature>
<proteinExistence type="predicted"/>
<feature type="transmembrane region" description="Helical" evidence="1">
    <location>
        <begin position="81"/>
        <end position="100"/>
    </location>
</feature>
<evidence type="ECO:0000256" key="1">
    <source>
        <dbReference type="SAM" id="Phobius"/>
    </source>
</evidence>
<reference evidence="2" key="2">
    <citation type="journal article" date="2011" name="ISME J.">
        <title>DddY, a periplasmic dimethylsulfoniopropionate lyase found in taxonomically diverse species of Proteobacteria.</title>
        <authorList>
            <person name="Curson A.R."/>
            <person name="Sullivan M.J."/>
            <person name="Todd J.D."/>
            <person name="Johnston A.W."/>
        </authorList>
    </citation>
    <scope>NUCLEOTIDE SEQUENCE</scope>
    <source>
        <strain evidence="2">M3A</strain>
    </source>
</reference>
<accession>E7DDI0</accession>
<dbReference type="EMBL" id="HQ226120">
    <property type="protein sequence ID" value="ADT64697.1"/>
    <property type="molecule type" value="Genomic_DNA"/>
</dbReference>
<dbReference type="PANTHER" id="PTHR38598">
    <property type="entry name" value="INNER MEMBRANE PROTEIN YJCH"/>
    <property type="match status" value="1"/>
</dbReference>
<keyword evidence="1" id="KW-0472">Membrane</keyword>
<dbReference type="PANTHER" id="PTHR38598:SF1">
    <property type="entry name" value="INNER MEMBRANE PROTEIN YJCH"/>
    <property type="match status" value="1"/>
</dbReference>
<dbReference type="InterPro" id="IPR052959">
    <property type="entry name" value="Inner_membrane_assoc"/>
</dbReference>
<evidence type="ECO:0008006" key="3">
    <source>
        <dbReference type="Google" id="ProtNLM"/>
    </source>
</evidence>